<accession>A0A1I0J3B2</accession>
<sequence length="276" mass="31176">MMPQLQENKTDKVMTKNSVYSVYPKKVKFQITIIFAIVFSIYFYSLRETEADFLEFFSELNLIFEKLLRMFPPEWSYIQAAIDPLIETIQIAVVATTFSVLICIPMSLLSANTIVKNKYLYQTFRNIMNILRTMPDILLATIFVSFFGIGIVPGILALTIFSLGLLAKLLSETIETIDPRQMEAIRSTGGNIIQVIWYGVVPQVLPNFISYGLYVFELNVRASLVLGFVGAGGIGSIIDTQLNFMQYQKVMAVLILLLVAVIVIETISNALRRRVV</sequence>
<dbReference type="Gene3D" id="1.10.3720.10">
    <property type="entry name" value="MetI-like"/>
    <property type="match status" value="1"/>
</dbReference>
<dbReference type="InterPro" id="IPR035906">
    <property type="entry name" value="MetI-like_sf"/>
</dbReference>
<dbReference type="EMBL" id="FOHJ01000015">
    <property type="protein sequence ID" value="SEU03548.1"/>
    <property type="molecule type" value="Genomic_DNA"/>
</dbReference>
<evidence type="ECO:0000313" key="10">
    <source>
        <dbReference type="Proteomes" id="UP000199095"/>
    </source>
</evidence>
<keyword evidence="4 7" id="KW-0812">Transmembrane</keyword>
<dbReference type="SUPFAM" id="SSF161098">
    <property type="entry name" value="MetI-like"/>
    <property type="match status" value="1"/>
</dbReference>
<name>A0A1I0J3B2_9BACI</name>
<feature type="transmembrane region" description="Helical" evidence="7">
    <location>
        <begin position="136"/>
        <end position="161"/>
    </location>
</feature>
<evidence type="ECO:0000256" key="4">
    <source>
        <dbReference type="ARBA" id="ARBA00022692"/>
    </source>
</evidence>
<feature type="transmembrane region" description="Helical" evidence="7">
    <location>
        <begin position="250"/>
        <end position="271"/>
    </location>
</feature>
<feature type="domain" description="ABC transmembrane type-1" evidence="8">
    <location>
        <begin position="85"/>
        <end position="268"/>
    </location>
</feature>
<dbReference type="InterPro" id="IPR005769">
    <property type="entry name" value="PhnE/PtxC"/>
</dbReference>
<comment type="similarity">
    <text evidence="7">Belongs to the binding-protein-dependent transport system permease family.</text>
</comment>
<dbReference type="AlphaFoldDB" id="A0A1I0J3B2"/>
<evidence type="ECO:0000256" key="7">
    <source>
        <dbReference type="RuleBase" id="RU363032"/>
    </source>
</evidence>
<evidence type="ECO:0000256" key="5">
    <source>
        <dbReference type="ARBA" id="ARBA00022989"/>
    </source>
</evidence>
<evidence type="ECO:0000256" key="6">
    <source>
        <dbReference type="ARBA" id="ARBA00023136"/>
    </source>
</evidence>
<dbReference type="PANTHER" id="PTHR30043">
    <property type="entry name" value="PHOSPHONATES TRANSPORT SYSTEM PERMEASE PROTEIN"/>
    <property type="match status" value="1"/>
</dbReference>
<keyword evidence="10" id="KW-1185">Reference proteome</keyword>
<dbReference type="GO" id="GO:0005886">
    <property type="term" value="C:plasma membrane"/>
    <property type="evidence" value="ECO:0007669"/>
    <property type="project" value="UniProtKB-SubCell"/>
</dbReference>
<evidence type="ECO:0000256" key="3">
    <source>
        <dbReference type="ARBA" id="ARBA00022475"/>
    </source>
</evidence>
<protein>
    <submittedName>
        <fullName evidence="9">Phosphonate transport system permease protein</fullName>
    </submittedName>
</protein>
<evidence type="ECO:0000256" key="1">
    <source>
        <dbReference type="ARBA" id="ARBA00004651"/>
    </source>
</evidence>
<dbReference type="Proteomes" id="UP000199095">
    <property type="component" value="Unassembled WGS sequence"/>
</dbReference>
<dbReference type="CDD" id="cd06261">
    <property type="entry name" value="TM_PBP2"/>
    <property type="match status" value="1"/>
</dbReference>
<evidence type="ECO:0000259" key="8">
    <source>
        <dbReference type="PROSITE" id="PS50928"/>
    </source>
</evidence>
<keyword evidence="3" id="KW-1003">Cell membrane</keyword>
<feature type="transmembrane region" description="Helical" evidence="7">
    <location>
        <begin position="27"/>
        <end position="45"/>
    </location>
</feature>
<dbReference type="GO" id="GO:0015416">
    <property type="term" value="F:ABC-type phosphonate transporter activity"/>
    <property type="evidence" value="ECO:0007669"/>
    <property type="project" value="InterPro"/>
</dbReference>
<organism evidence="9 10">
    <name type="scientific">Salinibacillus kushneri</name>
    <dbReference type="NCBI Taxonomy" id="237682"/>
    <lineage>
        <taxon>Bacteria</taxon>
        <taxon>Bacillati</taxon>
        <taxon>Bacillota</taxon>
        <taxon>Bacilli</taxon>
        <taxon>Bacillales</taxon>
        <taxon>Bacillaceae</taxon>
        <taxon>Salinibacillus</taxon>
    </lineage>
</organism>
<dbReference type="NCBIfam" id="TIGR01097">
    <property type="entry name" value="PhnE"/>
    <property type="match status" value="1"/>
</dbReference>
<evidence type="ECO:0000256" key="2">
    <source>
        <dbReference type="ARBA" id="ARBA00022448"/>
    </source>
</evidence>
<proteinExistence type="inferred from homology"/>
<dbReference type="InterPro" id="IPR000515">
    <property type="entry name" value="MetI-like"/>
</dbReference>
<dbReference type="Pfam" id="PF00528">
    <property type="entry name" value="BPD_transp_1"/>
    <property type="match status" value="1"/>
</dbReference>
<keyword evidence="6 7" id="KW-0472">Membrane</keyword>
<dbReference type="PANTHER" id="PTHR30043:SF1">
    <property type="entry name" value="ABC TRANSPORT SYSTEM PERMEASE PROTEIN P69"/>
    <property type="match status" value="1"/>
</dbReference>
<comment type="subcellular location">
    <subcellularLocation>
        <location evidence="1 7">Cell membrane</location>
        <topology evidence="1 7">Multi-pass membrane protein</topology>
    </subcellularLocation>
</comment>
<keyword evidence="2 7" id="KW-0813">Transport</keyword>
<dbReference type="STRING" id="237682.SAMN05421676_11551"/>
<reference evidence="10" key="1">
    <citation type="submission" date="2016-10" db="EMBL/GenBank/DDBJ databases">
        <authorList>
            <person name="Varghese N."/>
            <person name="Submissions S."/>
        </authorList>
    </citation>
    <scope>NUCLEOTIDE SEQUENCE [LARGE SCALE GENOMIC DNA]</scope>
    <source>
        <strain evidence="10">CGMCC 1.3566</strain>
    </source>
</reference>
<keyword evidence="5 7" id="KW-1133">Transmembrane helix</keyword>
<dbReference type="PROSITE" id="PS50928">
    <property type="entry name" value="ABC_TM1"/>
    <property type="match status" value="1"/>
</dbReference>
<gene>
    <name evidence="9" type="ORF">SAMN05421676_11551</name>
</gene>
<feature type="transmembrane region" description="Helical" evidence="7">
    <location>
        <begin position="220"/>
        <end position="238"/>
    </location>
</feature>
<evidence type="ECO:0000313" key="9">
    <source>
        <dbReference type="EMBL" id="SEU03548.1"/>
    </source>
</evidence>
<feature type="transmembrane region" description="Helical" evidence="7">
    <location>
        <begin position="91"/>
        <end position="115"/>
    </location>
</feature>